<feature type="region of interest" description="Disordered" evidence="1">
    <location>
        <begin position="48"/>
        <end position="78"/>
    </location>
</feature>
<protein>
    <submittedName>
        <fullName evidence="2">Uncharacterized protein</fullName>
    </submittedName>
</protein>
<dbReference type="Proteomes" id="UP000270094">
    <property type="component" value="Unassembled WGS sequence"/>
</dbReference>
<dbReference type="OrthoDB" id="5866020at2759"/>
<dbReference type="EMBL" id="UYYB01106509">
    <property type="protein sequence ID" value="VDM79832.1"/>
    <property type="molecule type" value="Genomic_DNA"/>
</dbReference>
<gene>
    <name evidence="2" type="ORF">SVUK_LOCUS14830</name>
</gene>
<accession>A0A3P7LL32</accession>
<sequence length="160" mass="17900">MSRFRGPAEYVSKAKHRWAGHIMRRTGNRWTLRTLELKQNVLDGGHRPDGLTRCTDGPDVFSAGKRNGSGPRELRRGSSVPTSWITLARDRNGWEQSVACTTILAFPTIVSAFPEGMELGQVEEGMEEEQIEVGMEVEVEEGMAENYGEEDMDEEEVEVG</sequence>
<evidence type="ECO:0000313" key="3">
    <source>
        <dbReference type="Proteomes" id="UP000270094"/>
    </source>
</evidence>
<evidence type="ECO:0000313" key="2">
    <source>
        <dbReference type="EMBL" id="VDM79832.1"/>
    </source>
</evidence>
<organism evidence="2 3">
    <name type="scientific">Strongylus vulgaris</name>
    <name type="common">Blood worm</name>
    <dbReference type="NCBI Taxonomy" id="40348"/>
    <lineage>
        <taxon>Eukaryota</taxon>
        <taxon>Metazoa</taxon>
        <taxon>Ecdysozoa</taxon>
        <taxon>Nematoda</taxon>
        <taxon>Chromadorea</taxon>
        <taxon>Rhabditida</taxon>
        <taxon>Rhabditina</taxon>
        <taxon>Rhabditomorpha</taxon>
        <taxon>Strongyloidea</taxon>
        <taxon>Strongylidae</taxon>
        <taxon>Strongylus</taxon>
    </lineage>
</organism>
<dbReference type="AlphaFoldDB" id="A0A3P7LL32"/>
<keyword evidence="3" id="KW-1185">Reference proteome</keyword>
<name>A0A3P7LL32_STRVU</name>
<evidence type="ECO:0000256" key="1">
    <source>
        <dbReference type="SAM" id="MobiDB-lite"/>
    </source>
</evidence>
<reference evidence="2 3" key="1">
    <citation type="submission" date="2018-11" db="EMBL/GenBank/DDBJ databases">
        <authorList>
            <consortium name="Pathogen Informatics"/>
        </authorList>
    </citation>
    <scope>NUCLEOTIDE SEQUENCE [LARGE SCALE GENOMIC DNA]</scope>
</reference>
<proteinExistence type="predicted"/>